<gene>
    <name evidence="5" type="primary">ORF121318</name>
    <name evidence="3" type="synonym">ORF121311</name>
    <name evidence="4" type="synonym">ORF121314</name>
</gene>
<organism evidence="5">
    <name type="scientific">Arion vulgaris</name>
    <dbReference type="NCBI Taxonomy" id="1028688"/>
    <lineage>
        <taxon>Eukaryota</taxon>
        <taxon>Metazoa</taxon>
        <taxon>Spiralia</taxon>
        <taxon>Lophotrochozoa</taxon>
        <taxon>Mollusca</taxon>
        <taxon>Gastropoda</taxon>
        <taxon>Heterobranchia</taxon>
        <taxon>Euthyneura</taxon>
        <taxon>Panpulmonata</taxon>
        <taxon>Eupulmonata</taxon>
        <taxon>Stylommatophora</taxon>
        <taxon>Helicina</taxon>
        <taxon>Arionoidea</taxon>
        <taxon>Arionidae</taxon>
        <taxon>Arion</taxon>
    </lineage>
</organism>
<evidence type="ECO:0000313" key="5">
    <source>
        <dbReference type="EMBL" id="CEK80513.1"/>
    </source>
</evidence>
<dbReference type="AlphaFoldDB" id="A0A0B7AIB0"/>
<feature type="chain" id="PRO_5007391220" description="Kynurenine formamidase" evidence="2">
    <location>
        <begin position="20"/>
        <end position="287"/>
    </location>
</feature>
<dbReference type="InterPro" id="IPR007325">
    <property type="entry name" value="KFase/CYL"/>
</dbReference>
<dbReference type="Gene3D" id="3.50.30.50">
    <property type="entry name" value="Putative cyclase"/>
    <property type="match status" value="1"/>
</dbReference>
<evidence type="ECO:0008006" key="6">
    <source>
        <dbReference type="Google" id="ProtNLM"/>
    </source>
</evidence>
<dbReference type="EMBL" id="HACG01033648">
    <property type="protein sequence ID" value="CEK80513.1"/>
    <property type="molecule type" value="Transcribed_RNA"/>
</dbReference>
<evidence type="ECO:0000313" key="3">
    <source>
        <dbReference type="EMBL" id="CEK80511.1"/>
    </source>
</evidence>
<evidence type="ECO:0000256" key="2">
    <source>
        <dbReference type="SAM" id="SignalP"/>
    </source>
</evidence>
<evidence type="ECO:0000256" key="1">
    <source>
        <dbReference type="ARBA" id="ARBA00007865"/>
    </source>
</evidence>
<sequence length="287" mass="32222">MNNQFLFLVFTLLAARITAKLIDLSHNHGPNTLMSPHVPHFNRSTIFSGDYLPGVYVEGGQYFSGEHGGTHMDAPAHFQKDGQRLHEVPLENTIAEGVMIDCSEEAAKNKSYLVPIQKLLDWEKKHGQIPKDAAVIFNFGWSSKFNTPSLYLGSDSGEQFSYIFPAVSAEAGLWLYDYRYIKIIGSDTYTPDPFSLNGKKITSFPIHQRYLPNNRLIIENLYGTGRLPPTGFRFHASPVKYVGATGSQVRAFAMTHDNDARFNIASHKIYDNSMFVILCMLGLVMSF</sequence>
<protein>
    <recommendedName>
        <fullName evidence="6">Kynurenine formamidase</fullName>
    </recommendedName>
</protein>
<dbReference type="GO" id="GO:0019441">
    <property type="term" value="P:L-tryptophan catabolic process to kynurenine"/>
    <property type="evidence" value="ECO:0007669"/>
    <property type="project" value="InterPro"/>
</dbReference>
<reference evidence="5" key="1">
    <citation type="submission" date="2014-12" db="EMBL/GenBank/DDBJ databases">
        <title>Insight into the proteome of Arion vulgaris.</title>
        <authorList>
            <person name="Aradska J."/>
            <person name="Bulat T."/>
            <person name="Smidak R."/>
            <person name="Sarate P."/>
            <person name="Gangsoo J."/>
            <person name="Sialana F."/>
            <person name="Bilban M."/>
            <person name="Lubec G."/>
        </authorList>
    </citation>
    <scope>NUCLEOTIDE SEQUENCE</scope>
    <source>
        <tissue evidence="5">Skin</tissue>
    </source>
</reference>
<name>A0A0B7AIB0_9EUPU</name>
<feature type="signal peptide" evidence="2">
    <location>
        <begin position="1"/>
        <end position="19"/>
    </location>
</feature>
<dbReference type="EMBL" id="HACG01033647">
    <property type="protein sequence ID" value="CEK80512.1"/>
    <property type="molecule type" value="Transcribed_RNA"/>
</dbReference>
<dbReference type="SUPFAM" id="SSF102198">
    <property type="entry name" value="Putative cyclase"/>
    <property type="match status" value="1"/>
</dbReference>
<dbReference type="InterPro" id="IPR037175">
    <property type="entry name" value="KFase_sf"/>
</dbReference>
<evidence type="ECO:0000313" key="4">
    <source>
        <dbReference type="EMBL" id="CEK80512.1"/>
    </source>
</evidence>
<dbReference type="PANTHER" id="PTHR31118:SF12">
    <property type="entry name" value="CYCLASE-LIKE PROTEIN 2"/>
    <property type="match status" value="1"/>
</dbReference>
<dbReference type="PANTHER" id="PTHR31118">
    <property type="entry name" value="CYCLASE-LIKE PROTEIN 2"/>
    <property type="match status" value="1"/>
</dbReference>
<keyword evidence="2" id="KW-0732">Signal</keyword>
<dbReference type="GO" id="GO:0004061">
    <property type="term" value="F:arylformamidase activity"/>
    <property type="evidence" value="ECO:0007669"/>
    <property type="project" value="InterPro"/>
</dbReference>
<proteinExistence type="inferred from homology"/>
<accession>A0A0B7AIB0</accession>
<dbReference type="EMBL" id="HACG01033646">
    <property type="protein sequence ID" value="CEK80511.1"/>
    <property type="molecule type" value="Transcribed_RNA"/>
</dbReference>
<comment type="similarity">
    <text evidence="1">Belongs to the Cyclase 1 superfamily.</text>
</comment>
<dbReference type="Pfam" id="PF04199">
    <property type="entry name" value="Cyclase"/>
    <property type="match status" value="1"/>
</dbReference>